<proteinExistence type="predicted"/>
<protein>
    <submittedName>
        <fullName evidence="2">Uncharacterized protein</fullName>
    </submittedName>
</protein>
<feature type="region of interest" description="Disordered" evidence="1">
    <location>
        <begin position="289"/>
        <end position="312"/>
    </location>
</feature>
<dbReference type="EMBL" id="BAABME010000908">
    <property type="protein sequence ID" value="GAA0146292.1"/>
    <property type="molecule type" value="Genomic_DNA"/>
</dbReference>
<feature type="compositionally biased region" description="Basic residues" evidence="1">
    <location>
        <begin position="193"/>
        <end position="206"/>
    </location>
</feature>
<accession>A0AAV3P8H0</accession>
<name>A0AAV3P8H0_LITER</name>
<feature type="region of interest" description="Disordered" evidence="1">
    <location>
        <begin position="192"/>
        <end position="228"/>
    </location>
</feature>
<dbReference type="Proteomes" id="UP001454036">
    <property type="component" value="Unassembled WGS sequence"/>
</dbReference>
<evidence type="ECO:0000313" key="2">
    <source>
        <dbReference type="EMBL" id="GAA0146292.1"/>
    </source>
</evidence>
<gene>
    <name evidence="2" type="ORF">LIER_06284</name>
</gene>
<keyword evidence="3" id="KW-1185">Reference proteome</keyword>
<feature type="region of interest" description="Disordered" evidence="1">
    <location>
        <begin position="48"/>
        <end position="105"/>
    </location>
</feature>
<dbReference type="AlphaFoldDB" id="A0AAV3P8H0"/>
<feature type="compositionally biased region" description="Polar residues" evidence="1">
    <location>
        <begin position="84"/>
        <end position="96"/>
    </location>
</feature>
<organism evidence="2 3">
    <name type="scientific">Lithospermum erythrorhizon</name>
    <name type="common">Purple gromwell</name>
    <name type="synonym">Lithospermum officinale var. erythrorhizon</name>
    <dbReference type="NCBI Taxonomy" id="34254"/>
    <lineage>
        <taxon>Eukaryota</taxon>
        <taxon>Viridiplantae</taxon>
        <taxon>Streptophyta</taxon>
        <taxon>Embryophyta</taxon>
        <taxon>Tracheophyta</taxon>
        <taxon>Spermatophyta</taxon>
        <taxon>Magnoliopsida</taxon>
        <taxon>eudicotyledons</taxon>
        <taxon>Gunneridae</taxon>
        <taxon>Pentapetalae</taxon>
        <taxon>asterids</taxon>
        <taxon>lamiids</taxon>
        <taxon>Boraginales</taxon>
        <taxon>Boraginaceae</taxon>
        <taxon>Boraginoideae</taxon>
        <taxon>Lithospermeae</taxon>
        <taxon>Lithospermum</taxon>
    </lineage>
</organism>
<sequence length="324" mass="35389">MSNVASRPQPLATQSSTSSAHESDTLSAESPSTQVAFADKVTSKFIPQLNVVKGLAPMDKMSQSSENRPEEFQLCPRGAANQPDRASTRTPLSPSANPLDINNPEGARDEAAQAEKAYQDMMASLPTFVKNSTPPDLADDELDDELVNIAFSQASQLVDFNVMLMDRPSLFTWVAITTKTKPCESLVHEALPKKAKKSSGVQKKKGPQPLARDSSDEGSWPGSVPSPVEAVVTCPPVVTLDSSTTVSNQDMGRRMETTDHRLSLRQELSTLFPSSVQQMAVEEDILPLREKATQEVPQEEASPSTPRLRRYSDLYMSKHYSIPT</sequence>
<feature type="region of interest" description="Disordered" evidence="1">
    <location>
        <begin position="1"/>
        <end position="32"/>
    </location>
</feature>
<reference evidence="2 3" key="1">
    <citation type="submission" date="2024-01" db="EMBL/GenBank/DDBJ databases">
        <title>The complete chloroplast genome sequence of Lithospermum erythrorhizon: insights into the phylogenetic relationship among Boraginaceae species and the maternal lineages of purple gromwells.</title>
        <authorList>
            <person name="Okada T."/>
            <person name="Watanabe K."/>
        </authorList>
    </citation>
    <scope>NUCLEOTIDE SEQUENCE [LARGE SCALE GENOMIC DNA]</scope>
</reference>
<comment type="caution">
    <text evidence="2">The sequence shown here is derived from an EMBL/GenBank/DDBJ whole genome shotgun (WGS) entry which is preliminary data.</text>
</comment>
<evidence type="ECO:0000256" key="1">
    <source>
        <dbReference type="SAM" id="MobiDB-lite"/>
    </source>
</evidence>
<evidence type="ECO:0000313" key="3">
    <source>
        <dbReference type="Proteomes" id="UP001454036"/>
    </source>
</evidence>